<dbReference type="PROSITE" id="PS50294">
    <property type="entry name" value="WD_REPEATS_REGION"/>
    <property type="match status" value="1"/>
</dbReference>
<keyword evidence="10" id="KW-1185">Reference proteome</keyword>
<dbReference type="InterPro" id="IPR001680">
    <property type="entry name" value="WD40_rpt"/>
</dbReference>
<evidence type="ECO:0000259" key="8">
    <source>
        <dbReference type="SMART" id="SM01035"/>
    </source>
</evidence>
<dbReference type="PROSITE" id="PS50082">
    <property type="entry name" value="WD_REPEATS_2"/>
    <property type="match status" value="1"/>
</dbReference>
<organism evidence="9 10">
    <name type="scientific">Blepharisma stoltei</name>
    <dbReference type="NCBI Taxonomy" id="1481888"/>
    <lineage>
        <taxon>Eukaryota</taxon>
        <taxon>Sar</taxon>
        <taxon>Alveolata</taxon>
        <taxon>Ciliophora</taxon>
        <taxon>Postciliodesmatophora</taxon>
        <taxon>Heterotrichea</taxon>
        <taxon>Heterotrichida</taxon>
        <taxon>Blepharismidae</taxon>
        <taxon>Blepharisma</taxon>
    </lineage>
</organism>
<dbReference type="SUPFAM" id="SSF50978">
    <property type="entry name" value="WD40 repeat-like"/>
    <property type="match status" value="1"/>
</dbReference>
<dbReference type="GO" id="GO:0030687">
    <property type="term" value="C:preribosome, large subunit precursor"/>
    <property type="evidence" value="ECO:0007669"/>
    <property type="project" value="TreeGrafter"/>
</dbReference>
<feature type="repeat" description="WD" evidence="7">
    <location>
        <begin position="276"/>
        <end position="317"/>
    </location>
</feature>
<dbReference type="GO" id="GO:0070545">
    <property type="term" value="C:PeBoW complex"/>
    <property type="evidence" value="ECO:0007669"/>
    <property type="project" value="TreeGrafter"/>
</dbReference>
<evidence type="ECO:0000256" key="5">
    <source>
        <dbReference type="ARBA" id="ARBA00022737"/>
    </source>
</evidence>
<evidence type="ECO:0000256" key="1">
    <source>
        <dbReference type="ARBA" id="ARBA00004604"/>
    </source>
</evidence>
<keyword evidence="3" id="KW-0698">rRNA processing</keyword>
<name>A0AAU9KE49_9CILI</name>
<comment type="subcellular location">
    <subcellularLocation>
        <location evidence="1">Nucleus</location>
        <location evidence="1">Nucleolus</location>
    </subcellularLocation>
</comment>
<dbReference type="InterPro" id="IPR015943">
    <property type="entry name" value="WD40/YVTN_repeat-like_dom_sf"/>
</dbReference>
<dbReference type="PANTHER" id="PTHR17605">
    <property type="entry name" value="RIBOSOME BIOGENESIS PROTEIN BOP1 BLOCK OF PROLIFERATION 1 PROTEIN"/>
    <property type="match status" value="1"/>
</dbReference>
<gene>
    <name evidence="9" type="ORF">BSTOLATCC_MIC59695</name>
</gene>
<protein>
    <recommendedName>
        <fullName evidence="8">BOP1 N-terminal domain-containing protein</fullName>
    </recommendedName>
</protein>
<dbReference type="PANTHER" id="PTHR17605:SF0">
    <property type="entry name" value="RIBOSOME BIOGENESIS PROTEIN BOP1"/>
    <property type="match status" value="1"/>
</dbReference>
<sequence length="589" mass="68372">MADDSSDEEIKVRIGDIPLSYYEDLPIIGYGIDGKAVAKVVEGDALEKHIAKSDDPEWWRTLTDHLNAKKVKITDEMLEVIRKIRQRKSFGSDFDPYRDLEPEAKPQISGFGTDVMPPKRRFVPSKWERIKIGRLARAIEKGWLKPKLEKKEEVFDIWADEDQEEKPAPPKWNLPGNAESYNPPDEYLLNEEEAKEWEEKEPMNRESEYMPKKYPNLRRVPAYENIMKERFERCLDLFLAPRVTRPKINLDPDSLIPDLPDPETFRPFPEILQMKFVGHEHSITHMDFLANGEYIASGDSSGEVKIWESQTGKCLESLKFKKRIYWLAWNPIKPLLAICCGKNVYLKSFECSDKVSIDYAEAPENQLATWEWKDDEVKIKMRKGVRKVIWHGKGDYFATLCKRESTSKKVAAHSLSRFQTQKIFSKQSKGDVKSIAFHTKKPLFFVATEKNIMVYNLKQGVLVKKFKGLENPTHIAIHPSGDHILAACEDCKLLWYDYDLSSTPYKTFLYHKRELTYTHTHKRYPLVATCSLDSTIHIFHAQVYQDYMQNPSIIPLKIIKTDGEPIQCLFHPKQPWIAAVIGKEISLFI</sequence>
<dbReference type="GO" id="GO:0000463">
    <property type="term" value="P:maturation of LSU-rRNA from tricistronic rRNA transcript (SSU-rRNA, 5.8S rRNA, LSU-rRNA)"/>
    <property type="evidence" value="ECO:0007669"/>
    <property type="project" value="TreeGrafter"/>
</dbReference>
<dbReference type="InterPro" id="IPR028598">
    <property type="entry name" value="BOP1/Erb1"/>
</dbReference>
<keyword evidence="2" id="KW-0690">Ribosome biogenesis</keyword>
<evidence type="ECO:0000256" key="2">
    <source>
        <dbReference type="ARBA" id="ARBA00022517"/>
    </source>
</evidence>
<dbReference type="Proteomes" id="UP001162131">
    <property type="component" value="Unassembled WGS sequence"/>
</dbReference>
<keyword evidence="5" id="KW-0677">Repeat</keyword>
<evidence type="ECO:0000256" key="7">
    <source>
        <dbReference type="PROSITE-ProRule" id="PRU00221"/>
    </source>
</evidence>
<reference evidence="9" key="1">
    <citation type="submission" date="2021-09" db="EMBL/GenBank/DDBJ databases">
        <authorList>
            <consortium name="AG Swart"/>
            <person name="Singh M."/>
            <person name="Singh A."/>
            <person name="Seah K."/>
            <person name="Emmerich C."/>
        </authorList>
    </citation>
    <scope>NUCLEOTIDE SEQUENCE</scope>
    <source>
        <strain evidence="9">ATCC30299</strain>
    </source>
</reference>
<dbReference type="Gene3D" id="2.130.10.10">
    <property type="entry name" value="YVTN repeat-like/Quinoprotein amine dehydrogenase"/>
    <property type="match status" value="1"/>
</dbReference>
<dbReference type="Pfam" id="PF08145">
    <property type="entry name" value="BOP1NT"/>
    <property type="match status" value="1"/>
</dbReference>
<keyword evidence="4 7" id="KW-0853">WD repeat</keyword>
<dbReference type="Pfam" id="PF00400">
    <property type="entry name" value="WD40"/>
    <property type="match status" value="1"/>
</dbReference>
<evidence type="ECO:0000256" key="6">
    <source>
        <dbReference type="ARBA" id="ARBA00023242"/>
    </source>
</evidence>
<dbReference type="InterPro" id="IPR036322">
    <property type="entry name" value="WD40_repeat_dom_sf"/>
</dbReference>
<dbReference type="SMART" id="SM00320">
    <property type="entry name" value="WD40"/>
    <property type="match status" value="5"/>
</dbReference>
<evidence type="ECO:0000256" key="3">
    <source>
        <dbReference type="ARBA" id="ARBA00022552"/>
    </source>
</evidence>
<evidence type="ECO:0000313" key="9">
    <source>
        <dbReference type="EMBL" id="CAG9333886.1"/>
    </source>
</evidence>
<comment type="caution">
    <text evidence="9">The sequence shown here is derived from an EMBL/GenBank/DDBJ whole genome shotgun (WGS) entry which is preliminary data.</text>
</comment>
<dbReference type="EMBL" id="CAJZBQ010000057">
    <property type="protein sequence ID" value="CAG9333886.1"/>
    <property type="molecule type" value="Genomic_DNA"/>
</dbReference>
<feature type="domain" description="BOP1 N-terminal" evidence="8">
    <location>
        <begin position="22"/>
        <end position="269"/>
    </location>
</feature>
<dbReference type="AlphaFoldDB" id="A0AAU9KE49"/>
<dbReference type="InterPro" id="IPR012953">
    <property type="entry name" value="BOP1_N_dom"/>
</dbReference>
<dbReference type="GO" id="GO:0043021">
    <property type="term" value="F:ribonucleoprotein complex binding"/>
    <property type="evidence" value="ECO:0007669"/>
    <property type="project" value="TreeGrafter"/>
</dbReference>
<keyword evidence="6" id="KW-0539">Nucleus</keyword>
<evidence type="ECO:0000256" key="4">
    <source>
        <dbReference type="ARBA" id="ARBA00022574"/>
    </source>
</evidence>
<proteinExistence type="predicted"/>
<dbReference type="SMART" id="SM01035">
    <property type="entry name" value="BOP1NT"/>
    <property type="match status" value="1"/>
</dbReference>
<accession>A0AAU9KE49</accession>
<evidence type="ECO:0000313" key="10">
    <source>
        <dbReference type="Proteomes" id="UP001162131"/>
    </source>
</evidence>